<comment type="caution">
    <text evidence="2">The sequence shown here is derived from an EMBL/GenBank/DDBJ whole genome shotgun (WGS) entry which is preliminary data.</text>
</comment>
<reference evidence="2" key="1">
    <citation type="submission" date="2022-07" db="EMBL/GenBank/DDBJ databases">
        <title>Genome Sequence of Physisporinus lineatus.</title>
        <authorList>
            <person name="Buettner E."/>
        </authorList>
    </citation>
    <scope>NUCLEOTIDE SEQUENCE</scope>
    <source>
        <strain evidence="2">VT162</strain>
    </source>
</reference>
<organism evidence="2 3">
    <name type="scientific">Meripilus lineatus</name>
    <dbReference type="NCBI Taxonomy" id="2056292"/>
    <lineage>
        <taxon>Eukaryota</taxon>
        <taxon>Fungi</taxon>
        <taxon>Dikarya</taxon>
        <taxon>Basidiomycota</taxon>
        <taxon>Agaricomycotina</taxon>
        <taxon>Agaricomycetes</taxon>
        <taxon>Polyporales</taxon>
        <taxon>Meripilaceae</taxon>
        <taxon>Meripilus</taxon>
    </lineage>
</organism>
<feature type="compositionally biased region" description="Polar residues" evidence="1">
    <location>
        <begin position="56"/>
        <end position="72"/>
    </location>
</feature>
<gene>
    <name evidence="2" type="ORF">NLI96_g6112</name>
</gene>
<evidence type="ECO:0000256" key="1">
    <source>
        <dbReference type="SAM" id="MobiDB-lite"/>
    </source>
</evidence>
<feature type="region of interest" description="Disordered" evidence="1">
    <location>
        <begin position="51"/>
        <end position="72"/>
    </location>
</feature>
<dbReference type="AlphaFoldDB" id="A0AAD5V2A2"/>
<keyword evidence="3" id="KW-1185">Reference proteome</keyword>
<evidence type="ECO:0000313" key="3">
    <source>
        <dbReference type="Proteomes" id="UP001212997"/>
    </source>
</evidence>
<dbReference type="Proteomes" id="UP001212997">
    <property type="component" value="Unassembled WGS sequence"/>
</dbReference>
<accession>A0AAD5V2A2</accession>
<proteinExistence type="predicted"/>
<name>A0AAD5V2A2_9APHY</name>
<dbReference type="EMBL" id="JANAWD010000216">
    <property type="protein sequence ID" value="KAJ3483755.1"/>
    <property type="molecule type" value="Genomic_DNA"/>
</dbReference>
<protein>
    <submittedName>
        <fullName evidence="2">Uncharacterized protein</fullName>
    </submittedName>
</protein>
<evidence type="ECO:0000313" key="2">
    <source>
        <dbReference type="EMBL" id="KAJ3483755.1"/>
    </source>
</evidence>
<sequence length="104" mass="11254">MINLHSPMAAGAHMPRMGFLRSWPGAMFSAARGLLNGCVLLLQENTTPAPELVHGQRQSASPASWTDSTTPASILSSRTRSGIDHLFLFGFYPPPEFPVRFADG</sequence>